<comment type="caution">
    <text evidence="4">The sequence shown here is derived from an EMBL/GenBank/DDBJ whole genome shotgun (WGS) entry which is preliminary data.</text>
</comment>
<dbReference type="PANTHER" id="PTHR47706:SF9">
    <property type="entry name" value="NMRA-LIKE DOMAIN-CONTAINING PROTEIN-RELATED"/>
    <property type="match status" value="1"/>
</dbReference>
<dbReference type="AlphaFoldDB" id="A0AAD7U3A6"/>
<dbReference type="InterPro" id="IPR008030">
    <property type="entry name" value="NmrA-like"/>
</dbReference>
<dbReference type="InterPro" id="IPR036291">
    <property type="entry name" value="NAD(P)-bd_dom_sf"/>
</dbReference>
<evidence type="ECO:0000313" key="5">
    <source>
        <dbReference type="Proteomes" id="UP001215151"/>
    </source>
</evidence>
<dbReference type="Pfam" id="PF05368">
    <property type="entry name" value="NmrA"/>
    <property type="match status" value="1"/>
</dbReference>
<evidence type="ECO:0000313" key="4">
    <source>
        <dbReference type="EMBL" id="KAJ8501666.1"/>
    </source>
</evidence>
<proteinExistence type="predicted"/>
<protein>
    <recommendedName>
        <fullName evidence="3">NmrA-like domain-containing protein</fullName>
    </recommendedName>
</protein>
<sequence>MASERPLVLIAGATGRTGRSIVNGLLASGNFRVAALVRPESISKPATETIRRIGVEIRLGDINDSVEKLTEALAGVDVFISTVVGWLIDEQKGIIRAAKAAGVKRVIPCDFATPGKKGVRGYHDQYCITMSSDDLLGVARAHRNLRFGSSSRSWGVPYTFIDVGWWMQISLPLPERSQSPMKEQSYTIYGDGNNRMLVTNLNHIGTYVARIIADPRTLNHAVIIWEDEPTQLETREIGERVSGEGDALKAKRIYVSADALKQKLADAKAAKDPNDLSAKVTVVVAEYMLSIHILEENSLKNAKRLGYLDVQELYPDMPKHTLEEFAKEFYAQDEPGNTYE</sequence>
<dbReference type="SUPFAM" id="SSF51735">
    <property type="entry name" value="NAD(P)-binding Rossmann-fold domains"/>
    <property type="match status" value="1"/>
</dbReference>
<dbReference type="Gene3D" id="3.90.25.10">
    <property type="entry name" value="UDP-galactose 4-epimerase, domain 1"/>
    <property type="match status" value="1"/>
</dbReference>
<dbReference type="EMBL" id="JAPEVG010000005">
    <property type="protein sequence ID" value="KAJ8501666.1"/>
    <property type="molecule type" value="Genomic_DNA"/>
</dbReference>
<organism evidence="4 5">
    <name type="scientific">Trametes cubensis</name>
    <dbReference type="NCBI Taxonomy" id="1111947"/>
    <lineage>
        <taxon>Eukaryota</taxon>
        <taxon>Fungi</taxon>
        <taxon>Dikarya</taxon>
        <taxon>Basidiomycota</taxon>
        <taxon>Agaricomycotina</taxon>
        <taxon>Agaricomycetes</taxon>
        <taxon>Polyporales</taxon>
        <taxon>Polyporaceae</taxon>
        <taxon>Trametes</taxon>
    </lineage>
</organism>
<evidence type="ECO:0000256" key="1">
    <source>
        <dbReference type="ARBA" id="ARBA00022857"/>
    </source>
</evidence>
<evidence type="ECO:0000256" key="2">
    <source>
        <dbReference type="ARBA" id="ARBA00023002"/>
    </source>
</evidence>
<dbReference type="CDD" id="cd05259">
    <property type="entry name" value="PCBER_SDR_a"/>
    <property type="match status" value="1"/>
</dbReference>
<keyword evidence="5" id="KW-1185">Reference proteome</keyword>
<dbReference type="Gene3D" id="3.40.50.720">
    <property type="entry name" value="NAD(P)-binding Rossmann-like Domain"/>
    <property type="match status" value="1"/>
</dbReference>
<dbReference type="GO" id="GO:0016491">
    <property type="term" value="F:oxidoreductase activity"/>
    <property type="evidence" value="ECO:0007669"/>
    <property type="project" value="UniProtKB-KW"/>
</dbReference>
<dbReference type="Proteomes" id="UP001215151">
    <property type="component" value="Unassembled WGS sequence"/>
</dbReference>
<keyword evidence="2" id="KW-0560">Oxidoreductase</keyword>
<dbReference type="InterPro" id="IPR045312">
    <property type="entry name" value="PCBER-like"/>
</dbReference>
<dbReference type="PANTHER" id="PTHR47706">
    <property type="entry name" value="NMRA-LIKE FAMILY PROTEIN"/>
    <property type="match status" value="1"/>
</dbReference>
<feature type="domain" description="NmrA-like" evidence="3">
    <location>
        <begin position="7"/>
        <end position="112"/>
    </location>
</feature>
<reference evidence="4" key="1">
    <citation type="submission" date="2022-11" db="EMBL/GenBank/DDBJ databases">
        <title>Genome Sequence of Cubamyces cubensis.</title>
        <authorList>
            <person name="Buettner E."/>
        </authorList>
    </citation>
    <scope>NUCLEOTIDE SEQUENCE</scope>
    <source>
        <strain evidence="4">MPL-01</strain>
    </source>
</reference>
<gene>
    <name evidence="4" type="ORF">ONZ51_g438</name>
</gene>
<dbReference type="InterPro" id="IPR051609">
    <property type="entry name" value="NmrA/Isoflavone_reductase-like"/>
</dbReference>
<evidence type="ECO:0000259" key="3">
    <source>
        <dbReference type="Pfam" id="PF05368"/>
    </source>
</evidence>
<keyword evidence="1" id="KW-0521">NADP</keyword>
<accession>A0AAD7U3A6</accession>
<name>A0AAD7U3A6_9APHY</name>